<evidence type="ECO:0000256" key="1">
    <source>
        <dbReference type="ARBA" id="ARBA00022491"/>
    </source>
</evidence>
<evidence type="ECO:0000256" key="5">
    <source>
        <dbReference type="ARBA" id="ARBA00023125"/>
    </source>
</evidence>
<keyword evidence="6 7" id="KW-0804">Transcription</keyword>
<organism evidence="9 10">
    <name type="scientific">Candidatus Shapirobacteria bacterium CG10_big_fil_rev_8_21_14_0_10_40_9</name>
    <dbReference type="NCBI Taxonomy" id="1974888"/>
    <lineage>
        <taxon>Bacteria</taxon>
        <taxon>Candidatus Shapironibacteriota</taxon>
    </lineage>
</organism>
<dbReference type="GO" id="GO:0045892">
    <property type="term" value="P:negative regulation of DNA-templated transcription"/>
    <property type="evidence" value="ECO:0007669"/>
    <property type="project" value="UniProtKB-UniRule"/>
</dbReference>
<dbReference type="PROSITE" id="PS51161">
    <property type="entry name" value="ATP_CONE"/>
    <property type="match status" value="1"/>
</dbReference>
<dbReference type="Pfam" id="PF03477">
    <property type="entry name" value="ATP-cone"/>
    <property type="match status" value="1"/>
</dbReference>
<keyword evidence="4 7" id="KW-0805">Transcription regulation</keyword>
<evidence type="ECO:0000259" key="8">
    <source>
        <dbReference type="PROSITE" id="PS51161"/>
    </source>
</evidence>
<dbReference type="GO" id="GO:0008270">
    <property type="term" value="F:zinc ion binding"/>
    <property type="evidence" value="ECO:0007669"/>
    <property type="project" value="UniProtKB-UniRule"/>
</dbReference>
<dbReference type="SUPFAM" id="SSF57783">
    <property type="entry name" value="Zinc beta-ribbon"/>
    <property type="match status" value="1"/>
</dbReference>
<dbReference type="Pfam" id="PF22811">
    <property type="entry name" value="Zn_ribbon_NrdR"/>
    <property type="match status" value="1"/>
</dbReference>
<gene>
    <name evidence="7" type="primary">nrdR</name>
    <name evidence="9" type="ORF">COU95_03345</name>
</gene>
<dbReference type="InterPro" id="IPR005144">
    <property type="entry name" value="ATP-cone_dom"/>
</dbReference>
<dbReference type="PANTHER" id="PTHR30455:SF2">
    <property type="entry name" value="TRANSCRIPTIONAL REPRESSOR NRDR"/>
    <property type="match status" value="1"/>
</dbReference>
<protein>
    <recommendedName>
        <fullName evidence="7">Transcriptional repressor NrdR</fullName>
    </recommendedName>
</protein>
<dbReference type="HAMAP" id="MF_00440">
    <property type="entry name" value="NrdR"/>
    <property type="match status" value="1"/>
</dbReference>
<proteinExistence type="inferred from homology"/>
<dbReference type="InterPro" id="IPR003796">
    <property type="entry name" value="RNR_NrdR-like"/>
</dbReference>
<feature type="zinc finger region" evidence="7">
    <location>
        <begin position="3"/>
        <end position="34"/>
    </location>
</feature>
<keyword evidence="5 7" id="KW-0238">DNA-binding</keyword>
<keyword evidence="2 7" id="KW-0547">Nucleotide-binding</keyword>
<dbReference type="GO" id="GO:0003677">
    <property type="term" value="F:DNA binding"/>
    <property type="evidence" value="ECO:0007669"/>
    <property type="project" value="UniProtKB-KW"/>
</dbReference>
<sequence>MKCPFCGHEETIVLESRISEDGNSFRRRRECAKCKKRFTTYERAERTLLVIKKDGRREQFDREKIKKGILLACHKRPVSLDLIDNIVDEVEQELLRKDSAEISSKTIGNAVLKRLKKADKVAWLRFASVYLEFSDLGDFERVIEKIS</sequence>
<evidence type="ECO:0000256" key="3">
    <source>
        <dbReference type="ARBA" id="ARBA00022840"/>
    </source>
</evidence>
<evidence type="ECO:0000256" key="2">
    <source>
        <dbReference type="ARBA" id="ARBA00022741"/>
    </source>
</evidence>
<comment type="cofactor">
    <cofactor evidence="7">
        <name>Zn(2+)</name>
        <dbReference type="ChEBI" id="CHEBI:29105"/>
    </cofactor>
    <text evidence="7">Binds 1 zinc ion.</text>
</comment>
<dbReference type="AlphaFoldDB" id="A0A2M8L300"/>
<comment type="function">
    <text evidence="7">Negatively regulates transcription of bacterial ribonucleotide reductase nrd genes and operons by binding to NrdR-boxes.</text>
</comment>
<keyword evidence="7" id="KW-0863">Zinc-finger</keyword>
<dbReference type="InterPro" id="IPR055173">
    <property type="entry name" value="NrdR-like_N"/>
</dbReference>
<comment type="caution">
    <text evidence="9">The sequence shown here is derived from an EMBL/GenBank/DDBJ whole genome shotgun (WGS) entry which is preliminary data.</text>
</comment>
<keyword evidence="7" id="KW-0862">Zinc</keyword>
<evidence type="ECO:0000256" key="6">
    <source>
        <dbReference type="ARBA" id="ARBA00023163"/>
    </source>
</evidence>
<keyword evidence="1 7" id="KW-0678">Repressor</keyword>
<feature type="domain" description="ATP-cone" evidence="8">
    <location>
        <begin position="48"/>
        <end position="138"/>
    </location>
</feature>
<name>A0A2M8L300_9BACT</name>
<dbReference type="Proteomes" id="UP000231474">
    <property type="component" value="Unassembled WGS sequence"/>
</dbReference>
<accession>A0A2M8L300</accession>
<comment type="similarity">
    <text evidence="7">Belongs to the NrdR family.</text>
</comment>
<dbReference type="GO" id="GO:0005524">
    <property type="term" value="F:ATP binding"/>
    <property type="evidence" value="ECO:0007669"/>
    <property type="project" value="UniProtKB-UniRule"/>
</dbReference>
<evidence type="ECO:0000256" key="7">
    <source>
        <dbReference type="HAMAP-Rule" id="MF_00440"/>
    </source>
</evidence>
<evidence type="ECO:0000313" key="9">
    <source>
        <dbReference type="EMBL" id="PJE67279.1"/>
    </source>
</evidence>
<keyword evidence="7" id="KW-0479">Metal-binding</keyword>
<evidence type="ECO:0000256" key="4">
    <source>
        <dbReference type="ARBA" id="ARBA00023015"/>
    </source>
</evidence>
<dbReference type="PANTHER" id="PTHR30455">
    <property type="entry name" value="TRANSCRIPTIONAL REPRESSOR NRDR"/>
    <property type="match status" value="1"/>
</dbReference>
<evidence type="ECO:0000313" key="10">
    <source>
        <dbReference type="Proteomes" id="UP000231474"/>
    </source>
</evidence>
<dbReference type="NCBIfam" id="TIGR00244">
    <property type="entry name" value="transcriptional regulator NrdR"/>
    <property type="match status" value="1"/>
</dbReference>
<dbReference type="EMBL" id="PFEK01000065">
    <property type="protein sequence ID" value="PJE67279.1"/>
    <property type="molecule type" value="Genomic_DNA"/>
</dbReference>
<reference evidence="10" key="1">
    <citation type="submission" date="2017-09" db="EMBL/GenBank/DDBJ databases">
        <title>Depth-based differentiation of microbial function through sediment-hosted aquifers and enrichment of novel symbionts in the deep terrestrial subsurface.</title>
        <authorList>
            <person name="Probst A.J."/>
            <person name="Ladd B."/>
            <person name="Jarett J.K."/>
            <person name="Geller-Mcgrath D.E."/>
            <person name="Sieber C.M.K."/>
            <person name="Emerson J.B."/>
            <person name="Anantharaman K."/>
            <person name="Thomas B.C."/>
            <person name="Malmstrom R."/>
            <person name="Stieglmeier M."/>
            <person name="Klingl A."/>
            <person name="Woyke T."/>
            <person name="Ryan C.M."/>
            <person name="Banfield J.F."/>
        </authorList>
    </citation>
    <scope>NUCLEOTIDE SEQUENCE [LARGE SCALE GENOMIC DNA]</scope>
</reference>
<keyword evidence="3 7" id="KW-0067">ATP-binding</keyword>